<dbReference type="PANTHER" id="PTHR43986:SF1">
    <property type="entry name" value="ELONGATION FACTOR 1-GAMMA"/>
    <property type="match status" value="1"/>
</dbReference>
<dbReference type="PANTHER" id="PTHR43986">
    <property type="entry name" value="ELONGATION FACTOR 1-GAMMA"/>
    <property type="match status" value="1"/>
</dbReference>
<evidence type="ECO:0000313" key="3">
    <source>
        <dbReference type="EMBL" id="KRZ06281.1"/>
    </source>
</evidence>
<name>A0A0V1H6V9_9BILA</name>
<dbReference type="Gene3D" id="1.20.1050.10">
    <property type="match status" value="1"/>
</dbReference>
<comment type="caution">
    <text evidence="3">The sequence shown here is derived from an EMBL/GenBank/DDBJ whole genome shotgun (WGS) entry which is preliminary data.</text>
</comment>
<dbReference type="InterPro" id="IPR010987">
    <property type="entry name" value="Glutathione-S-Trfase_C-like"/>
</dbReference>
<dbReference type="SUPFAM" id="SSF47616">
    <property type="entry name" value="GST C-terminal domain-like"/>
    <property type="match status" value="1"/>
</dbReference>
<organism evidence="3 4">
    <name type="scientific">Trichinella zimbabwensis</name>
    <dbReference type="NCBI Taxonomy" id="268475"/>
    <lineage>
        <taxon>Eukaryota</taxon>
        <taxon>Metazoa</taxon>
        <taxon>Ecdysozoa</taxon>
        <taxon>Nematoda</taxon>
        <taxon>Enoplea</taxon>
        <taxon>Dorylaimia</taxon>
        <taxon>Trichinellida</taxon>
        <taxon>Trichinellidae</taxon>
        <taxon>Trichinella</taxon>
    </lineage>
</organism>
<evidence type="ECO:0000259" key="2">
    <source>
        <dbReference type="PROSITE" id="PS50405"/>
    </source>
</evidence>
<reference evidence="3 4" key="1">
    <citation type="submission" date="2015-01" db="EMBL/GenBank/DDBJ databases">
        <title>Evolution of Trichinella species and genotypes.</title>
        <authorList>
            <person name="Korhonen P.K."/>
            <person name="Edoardo P."/>
            <person name="Giuseppe L.R."/>
            <person name="Gasser R.B."/>
        </authorList>
    </citation>
    <scope>NUCLEOTIDE SEQUENCE [LARGE SCALE GENOMIC DNA]</scope>
    <source>
        <strain evidence="3">ISS1029</strain>
    </source>
</reference>
<keyword evidence="3" id="KW-0648">Protein biosynthesis</keyword>
<dbReference type="CDD" id="cd03181">
    <property type="entry name" value="GST_C_EF1Bgamma_like"/>
    <property type="match status" value="1"/>
</dbReference>
<feature type="domain" description="GST C-terminal" evidence="2">
    <location>
        <begin position="80"/>
        <end position="216"/>
    </location>
</feature>
<dbReference type="FunFam" id="1.20.1050.10:FF:000006">
    <property type="entry name" value="Elongation factor 1 gamma"/>
    <property type="match status" value="1"/>
</dbReference>
<keyword evidence="4" id="KW-1185">Reference proteome</keyword>
<dbReference type="EMBL" id="JYDP01000122">
    <property type="protein sequence ID" value="KRZ06281.1"/>
    <property type="molecule type" value="Genomic_DNA"/>
</dbReference>
<dbReference type="Pfam" id="PF00043">
    <property type="entry name" value="GST_C"/>
    <property type="match status" value="1"/>
</dbReference>
<keyword evidence="3" id="KW-0251">Elongation factor</keyword>
<evidence type="ECO:0000313" key="4">
    <source>
        <dbReference type="Proteomes" id="UP000055024"/>
    </source>
</evidence>
<dbReference type="AlphaFoldDB" id="A0A0V1H6V9"/>
<dbReference type="GO" id="GO:0005737">
    <property type="term" value="C:cytoplasm"/>
    <property type="evidence" value="ECO:0007669"/>
    <property type="project" value="TreeGrafter"/>
</dbReference>
<dbReference type="Proteomes" id="UP000055024">
    <property type="component" value="Unassembled WGS sequence"/>
</dbReference>
<evidence type="ECO:0000256" key="1">
    <source>
        <dbReference type="ARBA" id="ARBA00030426"/>
    </source>
</evidence>
<dbReference type="GO" id="GO:0003746">
    <property type="term" value="F:translation elongation factor activity"/>
    <property type="evidence" value="ECO:0007669"/>
    <property type="project" value="UniProtKB-KW"/>
</dbReference>
<accession>A0A0V1H6V9</accession>
<dbReference type="InterPro" id="IPR004046">
    <property type="entry name" value="GST_C"/>
</dbReference>
<proteinExistence type="predicted"/>
<sequence length="296" mass="33503">MAIAGTLYGDRDGFRAKKIITAAEFGNKKIKIEPLSKIKHNSPCPPSEILFVTNEGNYLFDCNAVACYLANPFHGSAGGDKFHDSDVLQWIHMADTKILAPLLSWVIPCLSAYPYKSTYVAEAKEETLQAMQWLNTQLLLKTFLVGERLSLADIIMACDVLPAYQHVFDERIRKRFANVTRWFLTIINQPFFKKAIGDVPLCEKAAVFDEQLFKEFLAGSLTVERIVKYDAKHAAIVQSEVKAKPAEAPKKEVVVEEEKVAESDKKDPFAAFPKGFNSFFFLNKIQWCNYCLFQKI</sequence>
<protein>
    <recommendedName>
        <fullName evidence="1">eEF-1B gamma</fullName>
    </recommendedName>
</protein>
<dbReference type="GO" id="GO:0005634">
    <property type="term" value="C:nucleus"/>
    <property type="evidence" value="ECO:0007669"/>
    <property type="project" value="TreeGrafter"/>
</dbReference>
<dbReference type="PROSITE" id="PS50405">
    <property type="entry name" value="GST_CTER"/>
    <property type="match status" value="1"/>
</dbReference>
<dbReference type="OrthoDB" id="249703at2759"/>
<dbReference type="InterPro" id="IPR050802">
    <property type="entry name" value="EF-GSTs"/>
</dbReference>
<gene>
    <name evidence="3" type="ORF">T11_3279</name>
</gene>
<dbReference type="InterPro" id="IPR036282">
    <property type="entry name" value="Glutathione-S-Trfase_C_sf"/>
</dbReference>